<dbReference type="GO" id="GO:0003729">
    <property type="term" value="F:mRNA binding"/>
    <property type="evidence" value="ECO:0007669"/>
    <property type="project" value="TreeGrafter"/>
</dbReference>
<dbReference type="InterPro" id="IPR000571">
    <property type="entry name" value="Znf_CCCH"/>
</dbReference>
<accession>A0A0B6ZVY1</accession>
<dbReference type="SUPFAM" id="SSF90229">
    <property type="entry name" value="CCCH zinc finger"/>
    <property type="match status" value="1"/>
</dbReference>
<dbReference type="GO" id="GO:0006511">
    <property type="term" value="P:ubiquitin-dependent protein catabolic process"/>
    <property type="evidence" value="ECO:0007669"/>
    <property type="project" value="TreeGrafter"/>
</dbReference>
<dbReference type="EC" id="2.3.2.27" evidence="2"/>
<evidence type="ECO:0000256" key="8">
    <source>
        <dbReference type="SAM" id="MobiDB-lite"/>
    </source>
</evidence>
<evidence type="ECO:0000313" key="10">
    <source>
        <dbReference type="EMBL" id="CEK71925.1"/>
    </source>
</evidence>
<organism evidence="10">
    <name type="scientific">Arion vulgaris</name>
    <dbReference type="NCBI Taxonomy" id="1028688"/>
    <lineage>
        <taxon>Eukaryota</taxon>
        <taxon>Metazoa</taxon>
        <taxon>Spiralia</taxon>
        <taxon>Lophotrochozoa</taxon>
        <taxon>Mollusca</taxon>
        <taxon>Gastropoda</taxon>
        <taxon>Heterobranchia</taxon>
        <taxon>Euthyneura</taxon>
        <taxon>Panpulmonata</taxon>
        <taxon>Eupulmonata</taxon>
        <taxon>Stylommatophora</taxon>
        <taxon>Helicina</taxon>
        <taxon>Arionoidea</taxon>
        <taxon>Arionidae</taxon>
        <taxon>Arion</taxon>
    </lineage>
</organism>
<keyword evidence="4 7" id="KW-0479">Metal-binding</keyword>
<evidence type="ECO:0000256" key="1">
    <source>
        <dbReference type="ARBA" id="ARBA00000900"/>
    </source>
</evidence>
<evidence type="ECO:0000256" key="2">
    <source>
        <dbReference type="ARBA" id="ARBA00012483"/>
    </source>
</evidence>
<dbReference type="Pfam" id="PF21206">
    <property type="entry name" value="Roquin_1_2-like_ROQ"/>
    <property type="match status" value="1"/>
</dbReference>
<dbReference type="InterPro" id="IPR036855">
    <property type="entry name" value="Znf_CCCH_sf"/>
</dbReference>
<evidence type="ECO:0000259" key="9">
    <source>
        <dbReference type="PROSITE" id="PS50103"/>
    </source>
</evidence>
<dbReference type="GO" id="GO:0000209">
    <property type="term" value="P:protein polyubiquitination"/>
    <property type="evidence" value="ECO:0007669"/>
    <property type="project" value="TreeGrafter"/>
</dbReference>
<feature type="region of interest" description="Disordered" evidence="8">
    <location>
        <begin position="398"/>
        <end position="422"/>
    </location>
</feature>
<feature type="region of interest" description="Disordered" evidence="8">
    <location>
        <begin position="1"/>
        <end position="22"/>
    </location>
</feature>
<dbReference type="GO" id="GO:0061630">
    <property type="term" value="F:ubiquitin protein ligase activity"/>
    <property type="evidence" value="ECO:0007669"/>
    <property type="project" value="UniProtKB-EC"/>
</dbReference>
<dbReference type="Pfam" id="PF00642">
    <property type="entry name" value="zf-CCCH"/>
    <property type="match status" value="1"/>
</dbReference>
<dbReference type="InterPro" id="IPR041523">
    <property type="entry name" value="ROQ_II"/>
</dbReference>
<sequence length="1072" mass="118844">MHLVGAAVPEQEKEAIKTVSDNPKSYEQARKCIEDMAVHLKPLAENTSDDDSSTCSDPSLSINNGNSIMGSGGNINISKCVLSRPMQRKLISLIHCQLLEEEGRSRAARIARSLGERIVSELLVLHQYPHQLSANLWAAVRTRGCQFLGPAMQEEVLKLILLALEDGSFLSRKVLVLFVVQRLESRYPQASKTAIGHVVQLLYRASCFKVLKRDEESSLMQLKEEFYQYEALRREHDSQIVQIALEAGLRISPEQWSSLLYGDPAHKSHMQSIIDKHQSPQSFAQSVTELMLTLQRSADNVGLLNLQPQLEFLSSIDPSPDCPAPSWENLEAVMRSLNTVMTSFVEFLSNPEHRSRIEVTPVQNTRYKTSMCRDFSARGMCPRANTCTFAHSQEELERYRSRSRRNGSRGTLGMSEKSSSISPLESDQFHQVHLISNQNVTESVGKNPGNTQSFVEMIDRKSFVSSPVQDLTPVFNALSLSQQQMAGVMHPKLTPGYGEFHGNKHMDPEKPPFIASASQFITETRLTFSCPFDSPDNTSIPAFAAQSCFLPNSQTTYPHNPLLQNPVTHSPSIRPQMSFVPPQGTHLMAQSQYSAFSQTVPPSHQIQNGSVGNGPNIGIHGVSSLPLQPSGDLSLAPVNMTAQQTADTSIILNGCIPCMQIQPVERSQMVQYPIQGGDSLEDLTTRKQQIITNLQEEPVFKDSRVTICLADSHKGFNGLKTVLSTNKKRQEAMPKSVSDMFVATRSTHSLDGLLNEDAMNYTMKWSNGEDNLSDTISIINESFEALHRVSHPDSRTTNSISFSMAATTTSDAQDETGNNRLYSSVESGIPDVSITVQSGSSNDTEFCSFPNDDSDETIIPFEHISVSKFGPISRMSKAKMYNTAPVQVTADSYRWMTPVLSVTPLDRPVATSMQMPTRFPCKGVAEFLTTEPSVKPTALESPSIWQQTPRPSYHNIARMKAGAAEAVTNNERLAYELQAVELEIAMTGKEPEPFSKIIQDAVMASSQAQALCHPTSDLVSFKSNNFMTLLCHGQAQDYMMNMQSSNSLVSPHQTTTQHFMGDYYRSWQGTKM</sequence>
<dbReference type="AlphaFoldDB" id="A0A0B6ZVY1"/>
<dbReference type="SMART" id="SM00356">
    <property type="entry name" value="ZnF_C3H1"/>
    <property type="match status" value="1"/>
</dbReference>
<dbReference type="PROSITE" id="PS50103">
    <property type="entry name" value="ZF_C3H1"/>
    <property type="match status" value="1"/>
</dbReference>
<protein>
    <recommendedName>
        <fullName evidence="2">RING-type E3 ubiquitin transferase</fullName>
        <ecNumber evidence="2">2.3.2.27</ecNumber>
    </recommendedName>
</protein>
<dbReference type="InterPro" id="IPR052249">
    <property type="entry name" value="Roquin_domain"/>
</dbReference>
<evidence type="ECO:0000256" key="4">
    <source>
        <dbReference type="ARBA" id="ARBA00022723"/>
    </source>
</evidence>
<proteinExistence type="predicted"/>
<dbReference type="Gene3D" id="1.20.120.1790">
    <property type="match status" value="1"/>
</dbReference>
<dbReference type="GO" id="GO:0000288">
    <property type="term" value="P:nuclear-transcribed mRNA catabolic process, deadenylation-dependent decay"/>
    <property type="evidence" value="ECO:0007669"/>
    <property type="project" value="TreeGrafter"/>
</dbReference>
<dbReference type="PANTHER" id="PTHR13139:SF54">
    <property type="entry name" value="RING-TYPE E3 UBIQUITIN TRANSFERASE"/>
    <property type="match status" value="1"/>
</dbReference>
<evidence type="ECO:0000256" key="5">
    <source>
        <dbReference type="ARBA" id="ARBA00022771"/>
    </source>
</evidence>
<feature type="zinc finger region" description="C3H1-type" evidence="7">
    <location>
        <begin position="366"/>
        <end position="394"/>
    </location>
</feature>
<keyword evidence="5 7" id="KW-0863">Zinc-finger</keyword>
<dbReference type="Gene3D" id="4.10.1000.10">
    <property type="entry name" value="Zinc finger, CCCH-type"/>
    <property type="match status" value="1"/>
</dbReference>
<feature type="domain" description="C3H1-type" evidence="9">
    <location>
        <begin position="366"/>
        <end position="394"/>
    </location>
</feature>
<reference evidence="10" key="1">
    <citation type="submission" date="2014-12" db="EMBL/GenBank/DDBJ databases">
        <title>Insight into the proteome of Arion vulgaris.</title>
        <authorList>
            <person name="Aradska J."/>
            <person name="Bulat T."/>
            <person name="Smidak R."/>
            <person name="Sarate P."/>
            <person name="Gangsoo J."/>
            <person name="Sialana F."/>
            <person name="Bilban M."/>
            <person name="Lubec G."/>
        </authorList>
    </citation>
    <scope>NUCLEOTIDE SEQUENCE</scope>
    <source>
        <tissue evidence="10">Skin</tissue>
    </source>
</reference>
<evidence type="ECO:0000256" key="6">
    <source>
        <dbReference type="ARBA" id="ARBA00022833"/>
    </source>
</evidence>
<gene>
    <name evidence="10" type="primary">ORF80401</name>
</gene>
<keyword evidence="3" id="KW-0808">Transferase</keyword>
<dbReference type="FunFam" id="1.20.120.1790:FF:000001">
    <property type="entry name" value="roquin-1 isoform X1"/>
    <property type="match status" value="1"/>
</dbReference>
<dbReference type="GO" id="GO:0035613">
    <property type="term" value="F:RNA stem-loop binding"/>
    <property type="evidence" value="ECO:0007669"/>
    <property type="project" value="TreeGrafter"/>
</dbReference>
<dbReference type="GO" id="GO:0010494">
    <property type="term" value="C:cytoplasmic stress granule"/>
    <property type="evidence" value="ECO:0007669"/>
    <property type="project" value="TreeGrafter"/>
</dbReference>
<keyword evidence="6 7" id="KW-0862">Zinc</keyword>
<dbReference type="Pfam" id="PF18386">
    <property type="entry name" value="ROQ_II"/>
    <property type="match status" value="1"/>
</dbReference>
<dbReference type="GO" id="GO:0003725">
    <property type="term" value="F:double-stranded RNA binding"/>
    <property type="evidence" value="ECO:0007669"/>
    <property type="project" value="TreeGrafter"/>
</dbReference>
<name>A0A0B6ZVY1_9EUPU</name>
<dbReference type="EMBL" id="HACG01025060">
    <property type="protein sequence ID" value="CEK71925.1"/>
    <property type="molecule type" value="Transcribed_RNA"/>
</dbReference>
<dbReference type="InterPro" id="IPR048575">
    <property type="entry name" value="Roquin_1_2-like_ROQ"/>
</dbReference>
<dbReference type="PANTHER" id="PTHR13139">
    <property type="entry name" value="RING FINGER AND CCCH-TYPE ZINC FINGER DOMAIN-CONTAINING PROTEIN"/>
    <property type="match status" value="1"/>
</dbReference>
<dbReference type="GO" id="GO:0008270">
    <property type="term" value="F:zinc ion binding"/>
    <property type="evidence" value="ECO:0007669"/>
    <property type="project" value="UniProtKB-KW"/>
</dbReference>
<evidence type="ECO:0000256" key="3">
    <source>
        <dbReference type="ARBA" id="ARBA00022679"/>
    </source>
</evidence>
<evidence type="ECO:0000256" key="7">
    <source>
        <dbReference type="PROSITE-ProRule" id="PRU00723"/>
    </source>
</evidence>
<comment type="catalytic activity">
    <reaction evidence="1">
        <text>S-ubiquitinyl-[E2 ubiquitin-conjugating enzyme]-L-cysteine + [acceptor protein]-L-lysine = [E2 ubiquitin-conjugating enzyme]-L-cysteine + N(6)-ubiquitinyl-[acceptor protein]-L-lysine.</text>
        <dbReference type="EC" id="2.3.2.27"/>
    </reaction>
</comment>